<feature type="compositionally biased region" description="Basic and acidic residues" evidence="1">
    <location>
        <begin position="63"/>
        <end position="72"/>
    </location>
</feature>
<keyword evidence="3" id="KW-1185">Reference proteome</keyword>
<accession>H0HKP7</accession>
<sequence length="72" mass="8211">MESAGVELHSEDKPRYLGTILWREKERFTNIAGQGYVMSDMVTEQPSIMDLIGRAADEEETKNDEKDKSAFD</sequence>
<evidence type="ECO:0000313" key="3">
    <source>
        <dbReference type="Proteomes" id="UP000003250"/>
    </source>
</evidence>
<proteinExistence type="predicted"/>
<dbReference type="AlphaFoldDB" id="H0HKP7"/>
<protein>
    <submittedName>
        <fullName evidence="2">Uncharacterized protein</fullName>
    </submittedName>
</protein>
<evidence type="ECO:0000313" key="2">
    <source>
        <dbReference type="EMBL" id="EHK58745.1"/>
    </source>
</evidence>
<organism evidence="2 3">
    <name type="scientific">Mesorhizobium alhagi CCNWXJ12-2</name>
    <dbReference type="NCBI Taxonomy" id="1107882"/>
    <lineage>
        <taxon>Bacteria</taxon>
        <taxon>Pseudomonadati</taxon>
        <taxon>Pseudomonadota</taxon>
        <taxon>Alphaproteobacteria</taxon>
        <taxon>Hyphomicrobiales</taxon>
        <taxon>Phyllobacteriaceae</taxon>
        <taxon>Allomesorhizobium</taxon>
    </lineage>
</organism>
<gene>
    <name evidence="2" type="ORF">MAXJ12_03523</name>
</gene>
<dbReference type="Proteomes" id="UP000003250">
    <property type="component" value="Unassembled WGS sequence"/>
</dbReference>
<feature type="region of interest" description="Disordered" evidence="1">
    <location>
        <begin position="53"/>
        <end position="72"/>
    </location>
</feature>
<name>H0HKP7_9HYPH</name>
<dbReference type="EMBL" id="AHAM01000027">
    <property type="protein sequence ID" value="EHK58745.1"/>
    <property type="molecule type" value="Genomic_DNA"/>
</dbReference>
<evidence type="ECO:0000256" key="1">
    <source>
        <dbReference type="SAM" id="MobiDB-lite"/>
    </source>
</evidence>
<reference evidence="2 3" key="1">
    <citation type="journal article" date="2012" name="J. Bacteriol.">
        <title>Draft Genome Sequence of Mesorhizobium alhagi CCNWXJ12-2T, a Novel Salt-Resistant Species Isolated from the Desert of Northwestern China.</title>
        <authorList>
            <person name="Zhou M."/>
            <person name="Chen W."/>
            <person name="Chen H."/>
            <person name="Wei G."/>
        </authorList>
    </citation>
    <scope>NUCLEOTIDE SEQUENCE [LARGE SCALE GENOMIC DNA]</scope>
    <source>
        <strain evidence="2 3">CCNWXJ12-2</strain>
    </source>
</reference>
<dbReference type="PATRIC" id="fig|1107882.3.peg.697"/>